<feature type="chain" id="PRO_5039128182" description="ABC transporter substrate-binding protein" evidence="2">
    <location>
        <begin position="20"/>
        <end position="109"/>
    </location>
</feature>
<organism evidence="3 4">
    <name type="scientific">Paenibacillus foliorum</name>
    <dbReference type="NCBI Taxonomy" id="2654974"/>
    <lineage>
        <taxon>Bacteria</taxon>
        <taxon>Bacillati</taxon>
        <taxon>Bacillota</taxon>
        <taxon>Bacilli</taxon>
        <taxon>Bacillales</taxon>
        <taxon>Paenibacillaceae</taxon>
        <taxon>Paenibacillus</taxon>
    </lineage>
</organism>
<feature type="compositionally biased region" description="Low complexity" evidence="1">
    <location>
        <begin position="24"/>
        <end position="46"/>
    </location>
</feature>
<dbReference type="SUPFAM" id="SSF53850">
    <property type="entry name" value="Periplasmic binding protein-like II"/>
    <property type="match status" value="1"/>
</dbReference>
<comment type="caution">
    <text evidence="3">The sequence shown here is derived from an EMBL/GenBank/DDBJ whole genome shotgun (WGS) entry which is preliminary data.</text>
</comment>
<feature type="signal peptide" evidence="2">
    <location>
        <begin position="1"/>
        <end position="19"/>
    </location>
</feature>
<name>A0A972K0K5_9BACL</name>
<evidence type="ECO:0008006" key="5">
    <source>
        <dbReference type="Google" id="ProtNLM"/>
    </source>
</evidence>
<keyword evidence="4" id="KW-1185">Reference proteome</keyword>
<evidence type="ECO:0000313" key="3">
    <source>
        <dbReference type="EMBL" id="NOU93925.1"/>
    </source>
</evidence>
<protein>
    <recommendedName>
        <fullName evidence="5">ABC transporter substrate-binding protein</fullName>
    </recommendedName>
</protein>
<sequence>MKRAWKASAFTLLSFAVVAGCGPASSPTAAPGTTAPTPTVETKAPTSSEKVTIRFTDWANNEEAKSKSISLKEFEKANPTIKVDYQNVALSEFGAKLSAMAASNTLPDN</sequence>
<dbReference type="PROSITE" id="PS51257">
    <property type="entry name" value="PROKAR_LIPOPROTEIN"/>
    <property type="match status" value="1"/>
</dbReference>
<evidence type="ECO:0000256" key="2">
    <source>
        <dbReference type="SAM" id="SignalP"/>
    </source>
</evidence>
<keyword evidence="2" id="KW-0732">Signal</keyword>
<dbReference type="AlphaFoldDB" id="A0A972K0K5"/>
<accession>A0A972K0K5</accession>
<gene>
    <name evidence="3" type="ORF">GC093_11955</name>
</gene>
<evidence type="ECO:0000256" key="1">
    <source>
        <dbReference type="SAM" id="MobiDB-lite"/>
    </source>
</evidence>
<dbReference type="RefSeq" id="WP_171652131.1">
    <property type="nucleotide sequence ID" value="NZ_WHOD01000052.1"/>
</dbReference>
<dbReference type="Gene3D" id="3.40.190.10">
    <property type="entry name" value="Periplasmic binding protein-like II"/>
    <property type="match status" value="1"/>
</dbReference>
<dbReference type="Proteomes" id="UP000641588">
    <property type="component" value="Unassembled WGS sequence"/>
</dbReference>
<reference evidence="3" key="1">
    <citation type="submission" date="2019-10" db="EMBL/GenBank/DDBJ databases">
        <title>Description of Paenibacillus glebae sp. nov.</title>
        <authorList>
            <person name="Carlier A."/>
            <person name="Qi S."/>
        </authorList>
    </citation>
    <scope>NUCLEOTIDE SEQUENCE</scope>
    <source>
        <strain evidence="3">LMG 31456</strain>
    </source>
</reference>
<feature type="region of interest" description="Disordered" evidence="1">
    <location>
        <begin position="24"/>
        <end position="47"/>
    </location>
</feature>
<proteinExistence type="predicted"/>
<dbReference type="EMBL" id="WHOD01000052">
    <property type="protein sequence ID" value="NOU93925.1"/>
    <property type="molecule type" value="Genomic_DNA"/>
</dbReference>
<evidence type="ECO:0000313" key="4">
    <source>
        <dbReference type="Proteomes" id="UP000641588"/>
    </source>
</evidence>